<dbReference type="AlphaFoldDB" id="B0C9R6"/>
<dbReference type="RefSeq" id="WP_012165472.1">
    <property type="nucleotide sequence ID" value="NC_009925.1"/>
</dbReference>
<gene>
    <name evidence="2" type="ordered locus">AM1_5252</name>
</gene>
<evidence type="ECO:0000256" key="1">
    <source>
        <dbReference type="SAM" id="Phobius"/>
    </source>
</evidence>
<keyword evidence="1" id="KW-0812">Transmembrane</keyword>
<reference evidence="2 3" key="1">
    <citation type="journal article" date="2008" name="Proc. Natl. Acad. Sci. U.S.A.">
        <title>Niche adaptation and genome expansion in the chlorophyll d-producing cyanobacterium Acaryochloris marina.</title>
        <authorList>
            <person name="Swingley W.D."/>
            <person name="Chen M."/>
            <person name="Cheung P.C."/>
            <person name="Conrad A.L."/>
            <person name="Dejesa L.C."/>
            <person name="Hao J."/>
            <person name="Honchak B.M."/>
            <person name="Karbach L.E."/>
            <person name="Kurdoglu A."/>
            <person name="Lahiri S."/>
            <person name="Mastrian S.D."/>
            <person name="Miyashita H."/>
            <person name="Page L."/>
            <person name="Ramakrishna P."/>
            <person name="Satoh S."/>
            <person name="Sattley W.M."/>
            <person name="Shimada Y."/>
            <person name="Taylor H.L."/>
            <person name="Tomo T."/>
            <person name="Tsuchiya T."/>
            <person name="Wang Z.T."/>
            <person name="Raymond J."/>
            <person name="Mimuro M."/>
            <person name="Blankenship R.E."/>
            <person name="Touchman J.W."/>
        </authorList>
    </citation>
    <scope>NUCLEOTIDE SEQUENCE [LARGE SCALE GENOMIC DNA]</scope>
    <source>
        <strain evidence="3">MBIC 11017</strain>
    </source>
</reference>
<dbReference type="Proteomes" id="UP000000268">
    <property type="component" value="Chromosome"/>
</dbReference>
<sequence length="52" mass="5758">MPAVVFIVLLAISIQITKMMLFWPIDAFHALSIPKLLTAGLVLGLFAWLFGE</sequence>
<keyword evidence="1" id="KW-0472">Membrane</keyword>
<organism evidence="2 3">
    <name type="scientific">Acaryochloris marina (strain MBIC 11017)</name>
    <dbReference type="NCBI Taxonomy" id="329726"/>
    <lineage>
        <taxon>Bacteria</taxon>
        <taxon>Bacillati</taxon>
        <taxon>Cyanobacteriota</taxon>
        <taxon>Cyanophyceae</taxon>
        <taxon>Acaryochloridales</taxon>
        <taxon>Acaryochloridaceae</taxon>
        <taxon>Acaryochloris</taxon>
    </lineage>
</organism>
<accession>B0C9R6</accession>
<keyword evidence="3" id="KW-1185">Reference proteome</keyword>
<evidence type="ECO:0000313" key="3">
    <source>
        <dbReference type="Proteomes" id="UP000000268"/>
    </source>
</evidence>
<dbReference type="KEGG" id="amr:AM1_5252"/>
<keyword evidence="1" id="KW-1133">Transmembrane helix</keyword>
<proteinExistence type="predicted"/>
<feature type="transmembrane region" description="Helical" evidence="1">
    <location>
        <begin position="6"/>
        <end position="25"/>
    </location>
</feature>
<dbReference type="EMBL" id="CP000828">
    <property type="protein sequence ID" value="ABW30214.1"/>
    <property type="molecule type" value="Genomic_DNA"/>
</dbReference>
<feature type="transmembrane region" description="Helical" evidence="1">
    <location>
        <begin position="32"/>
        <end position="51"/>
    </location>
</feature>
<dbReference type="HOGENOM" id="CLU_3075595_0_0_3"/>
<evidence type="ECO:0000313" key="2">
    <source>
        <dbReference type="EMBL" id="ABW30214.1"/>
    </source>
</evidence>
<name>B0C9R6_ACAM1</name>
<protein>
    <submittedName>
        <fullName evidence="2">Uncharacterized protein</fullName>
    </submittedName>
</protein>